<accession>A0ABQ9Z6N0</accession>
<gene>
    <name evidence="1" type="ORF">OUZ56_013685</name>
</gene>
<comment type="caution">
    <text evidence="1">The sequence shown here is derived from an EMBL/GenBank/DDBJ whole genome shotgun (WGS) entry which is preliminary data.</text>
</comment>
<keyword evidence="2" id="KW-1185">Reference proteome</keyword>
<organism evidence="1 2">
    <name type="scientific">Daphnia magna</name>
    <dbReference type="NCBI Taxonomy" id="35525"/>
    <lineage>
        <taxon>Eukaryota</taxon>
        <taxon>Metazoa</taxon>
        <taxon>Ecdysozoa</taxon>
        <taxon>Arthropoda</taxon>
        <taxon>Crustacea</taxon>
        <taxon>Branchiopoda</taxon>
        <taxon>Diplostraca</taxon>
        <taxon>Cladocera</taxon>
        <taxon>Anomopoda</taxon>
        <taxon>Daphniidae</taxon>
        <taxon>Daphnia</taxon>
    </lineage>
</organism>
<evidence type="ECO:0000313" key="1">
    <source>
        <dbReference type="EMBL" id="KAK4008549.1"/>
    </source>
</evidence>
<evidence type="ECO:0000313" key="2">
    <source>
        <dbReference type="Proteomes" id="UP001234178"/>
    </source>
</evidence>
<proteinExistence type="predicted"/>
<dbReference type="Proteomes" id="UP001234178">
    <property type="component" value="Unassembled WGS sequence"/>
</dbReference>
<reference evidence="1 2" key="1">
    <citation type="journal article" date="2023" name="Nucleic Acids Res.">
        <title>The hologenome of Daphnia magna reveals possible DNA methylation and microbiome-mediated evolution of the host genome.</title>
        <authorList>
            <person name="Chaturvedi A."/>
            <person name="Li X."/>
            <person name="Dhandapani V."/>
            <person name="Marshall H."/>
            <person name="Kissane S."/>
            <person name="Cuenca-Cambronero M."/>
            <person name="Asole G."/>
            <person name="Calvet F."/>
            <person name="Ruiz-Romero M."/>
            <person name="Marangio P."/>
            <person name="Guigo R."/>
            <person name="Rago D."/>
            <person name="Mirbahai L."/>
            <person name="Eastwood N."/>
            <person name="Colbourne J.K."/>
            <person name="Zhou J."/>
            <person name="Mallon E."/>
            <person name="Orsini L."/>
        </authorList>
    </citation>
    <scope>NUCLEOTIDE SEQUENCE [LARGE SCALE GENOMIC DNA]</scope>
    <source>
        <strain evidence="1">LRV0_1</strain>
    </source>
</reference>
<name>A0ABQ9Z6N0_9CRUS</name>
<protein>
    <submittedName>
        <fullName evidence="1">Uncharacterized protein</fullName>
    </submittedName>
</protein>
<dbReference type="EMBL" id="JAOYFB010000002">
    <property type="protein sequence ID" value="KAK4008549.1"/>
    <property type="molecule type" value="Genomic_DNA"/>
</dbReference>
<sequence length="110" mass="12491">MKFFCRTESRLMNFALSTLGIPFSTGKPFQYSDWLTQKTSERHHYGKSPVTVLLIGRLHHSAVKAESPLDLNFDEQMCLIAIVGDKTFTATTIKEDTTTWVQPLEDVMGH</sequence>